<comment type="similarity">
    <text evidence="1">Belongs to the PGAP3 family.</text>
</comment>
<dbReference type="AlphaFoldDB" id="A0A8S4QQ04"/>
<evidence type="ECO:0000313" key="3">
    <source>
        <dbReference type="Proteomes" id="UP000838756"/>
    </source>
</evidence>
<feature type="non-terminal residue" evidence="2">
    <location>
        <position position="72"/>
    </location>
</feature>
<keyword evidence="1" id="KW-0333">Golgi apparatus</keyword>
<comment type="caution">
    <text evidence="1">Lacks conserved residue(s) required for the propagation of feature annotation.</text>
</comment>
<dbReference type="InterPro" id="IPR007217">
    <property type="entry name" value="Per1-like"/>
</dbReference>
<feature type="transmembrane region" description="Helical" evidence="1">
    <location>
        <begin position="12"/>
        <end position="29"/>
    </location>
</feature>
<sequence>LIAAIARMLYKRGRAIAVALISLLLLYYVEHVRYLYTGRIDYDYNIQVNVFFGKAGIINLKQNKKLILYYIL</sequence>
<name>A0A8S4QQ04_9NEOP</name>
<reference evidence="2" key="1">
    <citation type="submission" date="2022-03" db="EMBL/GenBank/DDBJ databases">
        <authorList>
            <person name="Lindestad O."/>
        </authorList>
    </citation>
    <scope>NUCLEOTIDE SEQUENCE</scope>
</reference>
<keyword evidence="3" id="KW-1185">Reference proteome</keyword>
<dbReference type="Proteomes" id="UP000838756">
    <property type="component" value="Unassembled WGS sequence"/>
</dbReference>
<dbReference type="GO" id="GO:0000139">
    <property type="term" value="C:Golgi membrane"/>
    <property type="evidence" value="ECO:0007669"/>
    <property type="project" value="UniProtKB-SubCell"/>
</dbReference>
<dbReference type="OrthoDB" id="419770at2759"/>
<comment type="caution">
    <text evidence="2">The sequence shown here is derived from an EMBL/GenBank/DDBJ whole genome shotgun (WGS) entry which is preliminary data.</text>
</comment>
<gene>
    <name evidence="2" type="primary">jg23850</name>
    <name evidence="2" type="ORF">PAEG_LOCUS4853</name>
</gene>
<accession>A0A8S4QQ04</accession>
<organism evidence="2 3">
    <name type="scientific">Pararge aegeria aegeria</name>
    <dbReference type="NCBI Taxonomy" id="348720"/>
    <lineage>
        <taxon>Eukaryota</taxon>
        <taxon>Metazoa</taxon>
        <taxon>Ecdysozoa</taxon>
        <taxon>Arthropoda</taxon>
        <taxon>Hexapoda</taxon>
        <taxon>Insecta</taxon>
        <taxon>Pterygota</taxon>
        <taxon>Neoptera</taxon>
        <taxon>Endopterygota</taxon>
        <taxon>Lepidoptera</taxon>
        <taxon>Glossata</taxon>
        <taxon>Ditrysia</taxon>
        <taxon>Papilionoidea</taxon>
        <taxon>Nymphalidae</taxon>
        <taxon>Satyrinae</taxon>
        <taxon>Satyrini</taxon>
        <taxon>Parargina</taxon>
        <taxon>Pararge</taxon>
    </lineage>
</organism>
<keyword evidence="1" id="KW-0472">Membrane</keyword>
<keyword evidence="1" id="KW-0812">Transmembrane</keyword>
<keyword evidence="1" id="KW-0337">GPI-anchor biosynthesis</keyword>
<dbReference type="GO" id="GO:0006506">
    <property type="term" value="P:GPI anchor biosynthetic process"/>
    <property type="evidence" value="ECO:0007669"/>
    <property type="project" value="UniProtKB-KW"/>
</dbReference>
<evidence type="ECO:0000256" key="1">
    <source>
        <dbReference type="RuleBase" id="RU365066"/>
    </source>
</evidence>
<evidence type="ECO:0000313" key="2">
    <source>
        <dbReference type="EMBL" id="CAH2216903.1"/>
    </source>
</evidence>
<keyword evidence="1" id="KW-1133">Transmembrane helix</keyword>
<dbReference type="Pfam" id="PF04080">
    <property type="entry name" value="Per1"/>
    <property type="match status" value="1"/>
</dbReference>
<comment type="function">
    <text evidence="1">Involved in the lipid remodeling steps of GPI-anchor maturation.</text>
</comment>
<proteinExistence type="inferred from homology"/>
<dbReference type="EMBL" id="CAKXAJ010017432">
    <property type="protein sequence ID" value="CAH2216903.1"/>
    <property type="molecule type" value="Genomic_DNA"/>
</dbReference>
<comment type="subcellular location">
    <subcellularLocation>
        <location evidence="1">Golgi apparatus membrane</location>
        <topology evidence="1">Multi-pass membrane protein</topology>
    </subcellularLocation>
</comment>
<protein>
    <recommendedName>
        <fullName evidence="1">Post-GPI attachment to proteins factor 3</fullName>
    </recommendedName>
</protein>